<dbReference type="RefSeq" id="WP_005304986.1">
    <property type="nucleotide sequence ID" value="NZ_CP073685.1"/>
</dbReference>
<protein>
    <submittedName>
        <fullName evidence="4">NC domain</fullName>
    </submittedName>
</protein>
<dbReference type="InterPro" id="IPR051496">
    <property type="entry name" value="H-rev107_PLA/AT"/>
</dbReference>
<organism evidence="4 5">
    <name type="scientific">Photobacterium damselae</name>
    <dbReference type="NCBI Taxonomy" id="38293"/>
    <lineage>
        <taxon>Bacteria</taxon>
        <taxon>Pseudomonadati</taxon>
        <taxon>Pseudomonadota</taxon>
        <taxon>Gammaproteobacteria</taxon>
        <taxon>Vibrionales</taxon>
        <taxon>Vibrionaceae</taxon>
        <taxon>Photobacterium</taxon>
    </lineage>
</organism>
<dbReference type="InterPro" id="IPR007053">
    <property type="entry name" value="LRAT_dom"/>
</dbReference>
<keyword evidence="2" id="KW-0378">Hydrolase</keyword>
<dbReference type="PANTHER" id="PTHR13943:SF77">
    <property type="entry name" value="LRAT DOMAIN-CONTAINING PROTEIN"/>
    <property type="match status" value="1"/>
</dbReference>
<evidence type="ECO:0000313" key="4">
    <source>
        <dbReference type="EMBL" id="SPY44812.1"/>
    </source>
</evidence>
<evidence type="ECO:0000256" key="2">
    <source>
        <dbReference type="ARBA" id="ARBA00022801"/>
    </source>
</evidence>
<gene>
    <name evidence="4" type="ORF">NCTC11647_03763</name>
</gene>
<dbReference type="EMBL" id="UATL01000005">
    <property type="protein sequence ID" value="SPY44812.1"/>
    <property type="molecule type" value="Genomic_DNA"/>
</dbReference>
<dbReference type="GO" id="GO:0005737">
    <property type="term" value="C:cytoplasm"/>
    <property type="evidence" value="ECO:0007669"/>
    <property type="project" value="TreeGrafter"/>
</dbReference>
<dbReference type="Gene3D" id="3.90.1720.10">
    <property type="entry name" value="endopeptidase domain like (from Nostoc punctiforme)"/>
    <property type="match status" value="1"/>
</dbReference>
<accession>A0A2T3QJU7</accession>
<keyword evidence="3" id="KW-0443">Lipid metabolism</keyword>
<keyword evidence="1" id="KW-0808">Transferase</keyword>
<evidence type="ECO:0000313" key="5">
    <source>
        <dbReference type="Proteomes" id="UP000251647"/>
    </source>
</evidence>
<reference evidence="4 5" key="1">
    <citation type="submission" date="2018-06" db="EMBL/GenBank/DDBJ databases">
        <authorList>
            <consortium name="Pathogen Informatics"/>
            <person name="Doyle S."/>
        </authorList>
    </citation>
    <scope>NUCLEOTIDE SEQUENCE [LARGE SCALE GENOMIC DNA]</scope>
    <source>
        <strain evidence="4 5">NCTC11647</strain>
    </source>
</reference>
<dbReference type="GO" id="GO:0070292">
    <property type="term" value="P:N-acylphosphatidylethanolamine metabolic process"/>
    <property type="evidence" value="ECO:0007669"/>
    <property type="project" value="TreeGrafter"/>
</dbReference>
<dbReference type="GO" id="GO:0008970">
    <property type="term" value="F:phospholipase A1 activity"/>
    <property type="evidence" value="ECO:0007669"/>
    <property type="project" value="TreeGrafter"/>
</dbReference>
<proteinExistence type="predicted"/>
<evidence type="ECO:0000256" key="1">
    <source>
        <dbReference type="ARBA" id="ARBA00022679"/>
    </source>
</evidence>
<dbReference type="GO" id="GO:0016410">
    <property type="term" value="F:N-acyltransferase activity"/>
    <property type="evidence" value="ECO:0007669"/>
    <property type="project" value="TreeGrafter"/>
</dbReference>
<dbReference type="AlphaFoldDB" id="A0A2T3QJU7"/>
<dbReference type="Proteomes" id="UP000251647">
    <property type="component" value="Unassembled WGS sequence"/>
</dbReference>
<dbReference type="PANTHER" id="PTHR13943">
    <property type="entry name" value="HRAS-LIKE SUPPRESSOR - RELATED"/>
    <property type="match status" value="1"/>
</dbReference>
<sequence length="165" mass="18157">MTISGYQVQPGDIVAVDFGRYDHWALVSDKVCHQGKRMLISATKRNGTVMEETWDEVTQGQKVVLSKLHCHNDVRGSLEKARSQIGVWRYSIYKRNCEHFIYWVLSDKLRSKQVIGGVSGAVLGAIGVVTLSKKPSVLKVLGGAWAGLSSGVILAKASNKTRKKS</sequence>
<dbReference type="OrthoDB" id="6121202at2"/>
<evidence type="ECO:0000256" key="3">
    <source>
        <dbReference type="ARBA" id="ARBA00023098"/>
    </source>
</evidence>
<dbReference type="GO" id="GO:0004623">
    <property type="term" value="F:phospholipase A2 activity"/>
    <property type="evidence" value="ECO:0007669"/>
    <property type="project" value="TreeGrafter"/>
</dbReference>
<name>A0A2T3QJU7_PHODM</name>
<dbReference type="Pfam" id="PF04970">
    <property type="entry name" value="LRAT"/>
    <property type="match status" value="1"/>
</dbReference>